<evidence type="ECO:0000259" key="5">
    <source>
        <dbReference type="PROSITE" id="PS50102"/>
    </source>
</evidence>
<accession>A0A8H7RW92</accession>
<dbReference type="Pfam" id="PF00076">
    <property type="entry name" value="RRM_1"/>
    <property type="match status" value="1"/>
</dbReference>
<dbReference type="PANTHER" id="PTHR13948:SF3">
    <property type="entry name" value="FI21118P1"/>
    <property type="match status" value="1"/>
</dbReference>
<dbReference type="InterPro" id="IPR035979">
    <property type="entry name" value="RBD_domain_sf"/>
</dbReference>
<keyword evidence="2" id="KW-0539">Nucleus</keyword>
<protein>
    <recommendedName>
        <fullName evidence="5">RRM domain-containing protein</fullName>
    </recommendedName>
</protein>
<reference evidence="6 7" key="1">
    <citation type="submission" date="2020-12" db="EMBL/GenBank/DDBJ databases">
        <title>Metabolic potential, ecology and presence of endohyphal bacteria is reflected in genomic diversity of Mucoromycotina.</title>
        <authorList>
            <person name="Muszewska A."/>
            <person name="Okrasinska A."/>
            <person name="Steczkiewicz K."/>
            <person name="Drgas O."/>
            <person name="Orlowska M."/>
            <person name="Perlinska-Lenart U."/>
            <person name="Aleksandrzak-Piekarczyk T."/>
            <person name="Szatraj K."/>
            <person name="Zielenkiewicz U."/>
            <person name="Pilsyk S."/>
            <person name="Malc E."/>
            <person name="Mieczkowski P."/>
            <person name="Kruszewska J.S."/>
            <person name="Biernat P."/>
            <person name="Pawlowska J."/>
        </authorList>
    </citation>
    <scope>NUCLEOTIDE SEQUENCE [LARGE SCALE GENOMIC DNA]</scope>
    <source>
        <strain evidence="6 7">CBS 142.35</strain>
    </source>
</reference>
<feature type="domain" description="RRM" evidence="5">
    <location>
        <begin position="28"/>
        <end position="108"/>
    </location>
</feature>
<dbReference type="InterPro" id="IPR012677">
    <property type="entry name" value="Nucleotide-bd_a/b_plait_sf"/>
</dbReference>
<dbReference type="GO" id="GO:0005634">
    <property type="term" value="C:nucleus"/>
    <property type="evidence" value="ECO:0007669"/>
    <property type="project" value="UniProtKB-SubCell"/>
</dbReference>
<sequence>SREQARSKETETMNINDGTLDVTYKPTHMLLLRNLDSLSSEESIFNTVRSLPGLRRVLLIKDKLTRMSCEFAFVDFFTTQDAIGAMATMNNNGFQVNGSRPNISYASPENSFLPAYASSEWAIPANIDDALWIYRDGQAYAGEYSIQIEHERAEKKAEEKRIADERKAKEEEEKRKERTKRPNKESLEDDLSAFYAGMGSILSSNDDKNDKADIFSVPKI</sequence>
<keyword evidence="7" id="KW-1185">Reference proteome</keyword>
<name>A0A8H7RW92_9FUNG</name>
<dbReference type="InterPro" id="IPR000504">
    <property type="entry name" value="RRM_dom"/>
</dbReference>
<keyword evidence="3" id="KW-0694">RNA-binding</keyword>
<dbReference type="PROSITE" id="PS50102">
    <property type="entry name" value="RRM"/>
    <property type="match status" value="1"/>
</dbReference>
<feature type="compositionally biased region" description="Basic and acidic residues" evidence="4">
    <location>
        <begin position="159"/>
        <end position="186"/>
    </location>
</feature>
<gene>
    <name evidence="6" type="ORF">INT45_008678</name>
</gene>
<dbReference type="GO" id="GO:0000398">
    <property type="term" value="P:mRNA splicing, via spliceosome"/>
    <property type="evidence" value="ECO:0007669"/>
    <property type="project" value="TreeGrafter"/>
</dbReference>
<dbReference type="SMART" id="SM00360">
    <property type="entry name" value="RRM"/>
    <property type="match status" value="1"/>
</dbReference>
<dbReference type="PANTHER" id="PTHR13948">
    <property type="entry name" value="RNA-BINDING PROTEIN"/>
    <property type="match status" value="1"/>
</dbReference>
<evidence type="ECO:0000313" key="7">
    <source>
        <dbReference type="Proteomes" id="UP000646827"/>
    </source>
</evidence>
<evidence type="ECO:0000256" key="2">
    <source>
        <dbReference type="ARBA" id="ARBA00023242"/>
    </source>
</evidence>
<evidence type="ECO:0000256" key="1">
    <source>
        <dbReference type="ARBA" id="ARBA00004123"/>
    </source>
</evidence>
<dbReference type="GO" id="GO:0003723">
    <property type="term" value="F:RNA binding"/>
    <property type="evidence" value="ECO:0007669"/>
    <property type="project" value="UniProtKB-UniRule"/>
</dbReference>
<evidence type="ECO:0000256" key="4">
    <source>
        <dbReference type="SAM" id="MobiDB-lite"/>
    </source>
</evidence>
<dbReference type="AlphaFoldDB" id="A0A8H7RW92"/>
<evidence type="ECO:0000256" key="3">
    <source>
        <dbReference type="PROSITE-ProRule" id="PRU00176"/>
    </source>
</evidence>
<dbReference type="OrthoDB" id="439808at2759"/>
<evidence type="ECO:0000313" key="6">
    <source>
        <dbReference type="EMBL" id="KAG2218209.1"/>
    </source>
</evidence>
<dbReference type="SUPFAM" id="SSF54928">
    <property type="entry name" value="RNA-binding domain, RBD"/>
    <property type="match status" value="1"/>
</dbReference>
<dbReference type="EMBL" id="JAEPRB010000245">
    <property type="protein sequence ID" value="KAG2218209.1"/>
    <property type="molecule type" value="Genomic_DNA"/>
</dbReference>
<feature type="region of interest" description="Disordered" evidence="4">
    <location>
        <begin position="159"/>
        <end position="220"/>
    </location>
</feature>
<comment type="subcellular location">
    <subcellularLocation>
        <location evidence="1">Nucleus</location>
    </subcellularLocation>
</comment>
<organism evidence="6 7">
    <name type="scientific">Circinella minor</name>
    <dbReference type="NCBI Taxonomy" id="1195481"/>
    <lineage>
        <taxon>Eukaryota</taxon>
        <taxon>Fungi</taxon>
        <taxon>Fungi incertae sedis</taxon>
        <taxon>Mucoromycota</taxon>
        <taxon>Mucoromycotina</taxon>
        <taxon>Mucoromycetes</taxon>
        <taxon>Mucorales</taxon>
        <taxon>Lichtheimiaceae</taxon>
        <taxon>Circinella</taxon>
    </lineage>
</organism>
<dbReference type="Gene3D" id="3.30.70.330">
    <property type="match status" value="1"/>
</dbReference>
<dbReference type="Proteomes" id="UP000646827">
    <property type="component" value="Unassembled WGS sequence"/>
</dbReference>
<proteinExistence type="predicted"/>
<feature type="non-terminal residue" evidence="6">
    <location>
        <position position="1"/>
    </location>
</feature>
<comment type="caution">
    <text evidence="6">The sequence shown here is derived from an EMBL/GenBank/DDBJ whole genome shotgun (WGS) entry which is preliminary data.</text>
</comment>